<feature type="compositionally biased region" description="Basic and acidic residues" evidence="1">
    <location>
        <begin position="236"/>
        <end position="252"/>
    </location>
</feature>
<gene>
    <name evidence="2" type="ORF">AAA081_02785</name>
</gene>
<accession>A0ABV1J5J0</accession>
<dbReference type="EMBL" id="JBBNPS010000004">
    <property type="protein sequence ID" value="MEQ3353230.1"/>
    <property type="molecule type" value="Genomic_DNA"/>
</dbReference>
<organism evidence="2 3">
    <name type="scientific">Aedoeadaptatus acetigenes</name>
    <dbReference type="NCBI Taxonomy" id="2981723"/>
    <lineage>
        <taxon>Bacteria</taxon>
        <taxon>Bacillati</taxon>
        <taxon>Bacillota</taxon>
        <taxon>Tissierellia</taxon>
        <taxon>Tissierellales</taxon>
        <taxon>Peptoniphilaceae</taxon>
        <taxon>Aedoeadaptatus</taxon>
    </lineage>
</organism>
<keyword evidence="3" id="KW-1185">Reference proteome</keyword>
<comment type="caution">
    <text evidence="2">The sequence shown here is derived from an EMBL/GenBank/DDBJ whole genome shotgun (WGS) entry which is preliminary data.</text>
</comment>
<name>A0ABV1J5J0_9FIRM</name>
<sequence length="296" mass="33527">MDASVLFIALLAIAFFAVIISYNLKRPSVPAHENNSPIQRPTSSPTDRERIIQSLGLNASDEGVDEVIEAARKVYNDVYDCVMTANTGEEVAGFLARLIITNPYLIQKSQFQAILDLEVLMDKGAVHNEDGSLWNLELLKKVLDSMADFFLEKVDSHFFASEESKESADFGVKFGFLETLVKGAGGVQGSDAPSEATSAFLNAKADEEEARIIEEEYFEWWLVHWIIEEEERRRESQPDRSIFTHKETHESSFDEQDLLYDEAYDGGGDVEEVYDDYDNYWDRYDAGDVDDLDLDD</sequence>
<protein>
    <submittedName>
        <fullName evidence="2">Uncharacterized protein</fullName>
    </submittedName>
</protein>
<feature type="region of interest" description="Disordered" evidence="1">
    <location>
        <begin position="236"/>
        <end position="258"/>
    </location>
</feature>
<reference evidence="2 3" key="1">
    <citation type="submission" date="2024-04" db="EMBL/GenBank/DDBJ databases">
        <title>Human intestinal bacterial collection.</title>
        <authorList>
            <person name="Pauvert C."/>
            <person name="Hitch T.C.A."/>
            <person name="Clavel T."/>
        </authorList>
    </citation>
    <scope>NUCLEOTIDE SEQUENCE [LARGE SCALE GENOMIC DNA]</scope>
    <source>
        <strain evidence="2 3">CLA-SR-H026</strain>
    </source>
</reference>
<dbReference type="RefSeq" id="WP_148472656.1">
    <property type="nucleotide sequence ID" value="NZ_JAOQJD010000005.1"/>
</dbReference>
<proteinExistence type="predicted"/>
<evidence type="ECO:0000313" key="3">
    <source>
        <dbReference type="Proteomes" id="UP001481872"/>
    </source>
</evidence>
<dbReference type="Proteomes" id="UP001481872">
    <property type="component" value="Unassembled WGS sequence"/>
</dbReference>
<evidence type="ECO:0000256" key="1">
    <source>
        <dbReference type="SAM" id="MobiDB-lite"/>
    </source>
</evidence>
<evidence type="ECO:0000313" key="2">
    <source>
        <dbReference type="EMBL" id="MEQ3353230.1"/>
    </source>
</evidence>